<dbReference type="InterPro" id="IPR035437">
    <property type="entry name" value="SNase_OB-fold_sf"/>
</dbReference>
<gene>
    <name evidence="2" type="ORF">MOC_1p0041</name>
</gene>
<sequence length="299" mass="32611">MPFTLIKGTFCVVGLSPDGDSIRFVPDDDALVRALPGGSSNGKPSRQLRLEGIDALETHYNARHQPDRWAFAATEAILAFAGVGNVQWDSRHATVVAADDGTRGWILARHKEKYNRPVAFLFAGEAPDDDGASVMLGEELLRRSFNLQALHEGLAYPTFYASLFADLRTAMTAATVDARTAKRGLWQDDRTTAGFEAASLAVLMDEVPILPKLFRRLSDYMAASGTAIGFKEALAEGQDIVWDLRTQQRTHLDTFVEQASGSVEIRLTRDPEDLVFDEMPLQPPGFFAALVGAPMPSGA</sequence>
<evidence type="ECO:0000259" key="1">
    <source>
        <dbReference type="Pfam" id="PF00565"/>
    </source>
</evidence>
<reference evidence="2" key="1">
    <citation type="journal article" date="2014" name="PLoS ONE">
        <title>Genome Information of Methylobacterium oryzae, a Plant-Probiotic Methylotroph in the Phyllosphere.</title>
        <authorList>
            <person name="Kwak M.J."/>
            <person name="Jeong H."/>
            <person name="Madhaiyan M."/>
            <person name="Lee Y."/>
            <person name="Sa T.M."/>
            <person name="Oh T.K."/>
            <person name="Kim J.F."/>
        </authorList>
    </citation>
    <scope>NUCLEOTIDE SEQUENCE</scope>
    <source>
        <strain evidence="2">CBMB20</strain>
        <plasmid evidence="2">pMOC1</plasmid>
    </source>
</reference>
<geneLocation type="plasmid" evidence="2">
    <name>pMOC1</name>
</geneLocation>
<dbReference type="SUPFAM" id="SSF50199">
    <property type="entry name" value="Staphylococcal nuclease"/>
    <property type="match status" value="1"/>
</dbReference>
<keyword evidence="2" id="KW-0614">Plasmid</keyword>
<evidence type="ECO:0000313" key="2">
    <source>
        <dbReference type="EMBL" id="AGO88279.1"/>
    </source>
</evidence>
<organism evidence="2">
    <name type="scientific">Methylobacterium oryzae CBMB20</name>
    <dbReference type="NCBI Taxonomy" id="693986"/>
    <lineage>
        <taxon>Bacteria</taxon>
        <taxon>Pseudomonadati</taxon>
        <taxon>Pseudomonadota</taxon>
        <taxon>Alphaproteobacteria</taxon>
        <taxon>Hyphomicrobiales</taxon>
        <taxon>Methylobacteriaceae</taxon>
        <taxon>Methylobacterium</taxon>
    </lineage>
</organism>
<dbReference type="RefSeq" id="WP_172685370.1">
    <property type="nucleotide sequence ID" value="NZ_JX627580.1"/>
</dbReference>
<proteinExistence type="predicted"/>
<accession>A0A088B346</accession>
<protein>
    <submittedName>
        <fullName evidence="2">Protein of unassigned function</fullName>
    </submittedName>
</protein>
<dbReference type="Pfam" id="PF00565">
    <property type="entry name" value="SNase"/>
    <property type="match status" value="1"/>
</dbReference>
<dbReference type="Gene3D" id="2.40.50.90">
    <property type="match status" value="1"/>
</dbReference>
<dbReference type="InterPro" id="IPR016071">
    <property type="entry name" value="Staphylococal_nuclease_OB-fold"/>
</dbReference>
<feature type="domain" description="TNase-like" evidence="1">
    <location>
        <begin position="48"/>
        <end position="188"/>
    </location>
</feature>
<dbReference type="AlphaFoldDB" id="A0A088B346"/>
<dbReference type="EMBL" id="JX627580">
    <property type="protein sequence ID" value="AGO88279.1"/>
    <property type="molecule type" value="Genomic_DNA"/>
</dbReference>
<name>A0A088B346_9HYPH</name>